<dbReference type="AlphaFoldDB" id="A0A5N6KBA1"/>
<proteinExistence type="predicted"/>
<sequence length="149" mass="16635">MDINSNNHPSTISQQQTQRQVFPLYIFNNKSGEHGVTTSATMGKEKTFSARYTLSFSFLFRFQFHFPAGKPNEHELQVRDTFGMAQIFSFVCLFVRGTLWCWMGGVVVWLELAGGIPVGDAGYINYGPRPKVGACADGGILFVVWWGVA</sequence>
<gene>
    <name evidence="2" type="ORF">EYC80_000652</name>
</gene>
<keyword evidence="1" id="KW-1133">Transmembrane helix</keyword>
<accession>A0A5N6KBA1</accession>
<evidence type="ECO:0000313" key="3">
    <source>
        <dbReference type="Proteomes" id="UP000326757"/>
    </source>
</evidence>
<evidence type="ECO:0000313" key="2">
    <source>
        <dbReference type="EMBL" id="KAB8300486.1"/>
    </source>
</evidence>
<reference evidence="2 3" key="1">
    <citation type="submission" date="2019-06" db="EMBL/GenBank/DDBJ databases">
        <title>Genome Sequence of the Brown Rot Fungal Pathogen Monilinia laxa.</title>
        <authorList>
            <person name="De Miccolis Angelini R.M."/>
            <person name="Landi L."/>
            <person name="Abate D."/>
            <person name="Pollastro S."/>
            <person name="Romanazzi G."/>
            <person name="Faretra F."/>
        </authorList>
    </citation>
    <scope>NUCLEOTIDE SEQUENCE [LARGE SCALE GENOMIC DNA]</scope>
    <source>
        <strain evidence="2 3">Mlax316</strain>
    </source>
</reference>
<keyword evidence="1" id="KW-0812">Transmembrane</keyword>
<keyword evidence="3" id="KW-1185">Reference proteome</keyword>
<name>A0A5N6KBA1_MONLA</name>
<evidence type="ECO:0000256" key="1">
    <source>
        <dbReference type="SAM" id="Phobius"/>
    </source>
</evidence>
<dbReference type="EMBL" id="VIGI01000005">
    <property type="protein sequence ID" value="KAB8300486.1"/>
    <property type="molecule type" value="Genomic_DNA"/>
</dbReference>
<dbReference type="Proteomes" id="UP000326757">
    <property type="component" value="Unassembled WGS sequence"/>
</dbReference>
<comment type="caution">
    <text evidence="2">The sequence shown here is derived from an EMBL/GenBank/DDBJ whole genome shotgun (WGS) entry which is preliminary data.</text>
</comment>
<feature type="transmembrane region" description="Helical" evidence="1">
    <location>
        <begin position="87"/>
        <end position="110"/>
    </location>
</feature>
<organism evidence="2 3">
    <name type="scientific">Monilinia laxa</name>
    <name type="common">Brown rot fungus</name>
    <name type="synonym">Sclerotinia laxa</name>
    <dbReference type="NCBI Taxonomy" id="61186"/>
    <lineage>
        <taxon>Eukaryota</taxon>
        <taxon>Fungi</taxon>
        <taxon>Dikarya</taxon>
        <taxon>Ascomycota</taxon>
        <taxon>Pezizomycotina</taxon>
        <taxon>Leotiomycetes</taxon>
        <taxon>Helotiales</taxon>
        <taxon>Sclerotiniaceae</taxon>
        <taxon>Monilinia</taxon>
    </lineage>
</organism>
<keyword evidence="1" id="KW-0472">Membrane</keyword>
<protein>
    <submittedName>
        <fullName evidence="2">Uncharacterized protein</fullName>
    </submittedName>
</protein>